<evidence type="ECO:0000313" key="1">
    <source>
        <dbReference type="EMBL" id="EKX73111.1"/>
    </source>
</evidence>
<accession>L1LCP4</accession>
<gene>
    <name evidence="1" type="ORF">BEWA_051630</name>
</gene>
<dbReference type="RefSeq" id="XP_004832563.1">
    <property type="nucleotide sequence ID" value="XM_004832506.1"/>
</dbReference>
<dbReference type="OrthoDB" id="364344at2759"/>
<reference evidence="1 2" key="1">
    <citation type="journal article" date="2012" name="BMC Genomics">
        <title>Comparative genomic analysis and phylogenetic position of Theileria equi.</title>
        <authorList>
            <person name="Kappmeyer L.S."/>
            <person name="Thiagarajan M."/>
            <person name="Herndon D.R."/>
            <person name="Ramsay J.D."/>
            <person name="Caler E."/>
            <person name="Djikeng A."/>
            <person name="Gillespie J.J."/>
            <person name="Lau A.O."/>
            <person name="Roalson E.H."/>
            <person name="Silva J.C."/>
            <person name="Silva M.G."/>
            <person name="Suarez C.E."/>
            <person name="Ueti M.W."/>
            <person name="Nene V.M."/>
            <person name="Mealey R.H."/>
            <person name="Knowles D.P."/>
            <person name="Brayton K.A."/>
        </authorList>
    </citation>
    <scope>NUCLEOTIDE SEQUENCE [LARGE SCALE GENOMIC DNA]</scope>
    <source>
        <strain evidence="1 2">WA</strain>
    </source>
</reference>
<dbReference type="EMBL" id="ACOU01000003">
    <property type="protein sequence ID" value="EKX73111.1"/>
    <property type="molecule type" value="Genomic_DNA"/>
</dbReference>
<organism evidence="1 2">
    <name type="scientific">Theileria equi strain WA</name>
    <dbReference type="NCBI Taxonomy" id="1537102"/>
    <lineage>
        <taxon>Eukaryota</taxon>
        <taxon>Sar</taxon>
        <taxon>Alveolata</taxon>
        <taxon>Apicomplexa</taxon>
        <taxon>Aconoidasida</taxon>
        <taxon>Piroplasmida</taxon>
        <taxon>Theileriidae</taxon>
        <taxon>Theileria</taxon>
    </lineage>
</organism>
<dbReference type="GeneID" id="15803081"/>
<dbReference type="KEGG" id="beq:BEWA_051630"/>
<dbReference type="Proteomes" id="UP000031512">
    <property type="component" value="Unassembled WGS sequence"/>
</dbReference>
<dbReference type="AlphaFoldDB" id="L1LCP4"/>
<dbReference type="VEuPathDB" id="PiroplasmaDB:BEWA_051630"/>
<comment type="caution">
    <text evidence="1">The sequence shown here is derived from an EMBL/GenBank/DDBJ whole genome shotgun (WGS) entry which is preliminary data.</text>
</comment>
<name>L1LCP4_THEEQ</name>
<proteinExistence type="predicted"/>
<dbReference type="eggNOG" id="ENOG502QXK1">
    <property type="taxonomic scope" value="Eukaryota"/>
</dbReference>
<evidence type="ECO:0000313" key="2">
    <source>
        <dbReference type="Proteomes" id="UP000031512"/>
    </source>
</evidence>
<keyword evidence="2" id="KW-1185">Reference proteome</keyword>
<protein>
    <submittedName>
        <fullName evidence="1">Uncharacterized protein</fullName>
    </submittedName>
</protein>
<sequence>MSILRNFAKILPLKHNYIYNSCIRRLYTVNSVCSINWRFNYEPPISTIHKRWYRPDKHIDWVGIRQKWRVQQQLQKKKKHKNHQKVALRFRLTRFGWERLRSGRNAKKYNLVRKLPC</sequence>